<dbReference type="GO" id="GO:0008840">
    <property type="term" value="F:4-hydroxy-tetrahydrodipicolinate synthase activity"/>
    <property type="evidence" value="ECO:0007669"/>
    <property type="project" value="UniProtKB-EC"/>
</dbReference>
<comment type="pathway">
    <text evidence="3">Amino-acid biosynthesis; L-lysine biosynthesis via DAP pathway; (S)-tetrahydrodipicolinate from L-aspartate: step 3/4.</text>
</comment>
<dbReference type="InterPro" id="IPR020625">
    <property type="entry name" value="Schiff_base-form_aldolases_AS"/>
</dbReference>
<accession>A0AAV9J0Z4</accession>
<name>A0AAV9J0Z4_CYACA</name>
<reference evidence="13 14" key="1">
    <citation type="submission" date="2022-07" db="EMBL/GenBank/DDBJ databases">
        <title>Genome-wide signatures of adaptation to extreme environments.</title>
        <authorList>
            <person name="Cho C.H."/>
            <person name="Yoon H.S."/>
        </authorList>
    </citation>
    <scope>NUCLEOTIDE SEQUENCE [LARGE SCALE GENOMIC DNA]</scope>
    <source>
        <strain evidence="13 14">DBV 063 E5</strain>
    </source>
</reference>
<dbReference type="Pfam" id="PF00701">
    <property type="entry name" value="DHDPS"/>
    <property type="match status" value="1"/>
</dbReference>
<sequence>MGFIQLSWRLDTRERKRRWLRHRRVCHSVRMEARPTPTAAAAAGVQPRERVAAAAPPTKPLFGHVVTAMVTPFSLNSAEVDFNVAESLAAHLAENGSDAIIVAGTTGESPTLTWAEEYELFRVVRSAVAGTGCKVIAGAGSNSTEEAVEATRKSARLGLDGTLQVVPYYNKPPQRGIYEHFRAIALAEPDLPMMLYNIPGRTGINMLPDTTMQLARDFPNIVAVKEATGDMDQFAKIRNGTDASSFALYSGDDGLTLPLLALGGSGAVSVASHFIGKELQAMVQAFQRGAAAEALRIHCRYMELFTALFVMANPIPAKAALRLQGWSVGVPRLPLTDITPEAEAKLRAVMTQVGLLRRE</sequence>
<evidence type="ECO:0000256" key="8">
    <source>
        <dbReference type="ARBA" id="ARBA00022915"/>
    </source>
</evidence>
<dbReference type="Gene3D" id="3.20.20.70">
    <property type="entry name" value="Aldolase class I"/>
    <property type="match status" value="1"/>
</dbReference>
<dbReference type="Proteomes" id="UP001301350">
    <property type="component" value="Unassembled WGS sequence"/>
</dbReference>
<dbReference type="InterPro" id="IPR005263">
    <property type="entry name" value="DapA"/>
</dbReference>
<keyword evidence="14" id="KW-1185">Reference proteome</keyword>
<dbReference type="GO" id="GO:0019877">
    <property type="term" value="P:diaminopimelate biosynthetic process"/>
    <property type="evidence" value="ECO:0007669"/>
    <property type="project" value="UniProtKB-KW"/>
</dbReference>
<evidence type="ECO:0000256" key="3">
    <source>
        <dbReference type="ARBA" id="ARBA00005120"/>
    </source>
</evidence>
<dbReference type="PANTHER" id="PTHR12128:SF66">
    <property type="entry name" value="4-HYDROXY-2-OXOGLUTARATE ALDOLASE, MITOCHONDRIAL"/>
    <property type="match status" value="1"/>
</dbReference>
<dbReference type="EMBL" id="JANCYW010000015">
    <property type="protein sequence ID" value="KAK4537979.1"/>
    <property type="molecule type" value="Genomic_DNA"/>
</dbReference>
<evidence type="ECO:0000313" key="13">
    <source>
        <dbReference type="EMBL" id="KAK4537979.1"/>
    </source>
</evidence>
<evidence type="ECO:0000256" key="2">
    <source>
        <dbReference type="ARBA" id="ARBA00004229"/>
    </source>
</evidence>
<dbReference type="CDD" id="cd00950">
    <property type="entry name" value="DHDPS"/>
    <property type="match status" value="1"/>
</dbReference>
<dbReference type="PROSITE" id="PS00666">
    <property type="entry name" value="DHDPS_2"/>
    <property type="match status" value="1"/>
</dbReference>
<comment type="subcellular location">
    <subcellularLocation>
        <location evidence="2">Plastid</location>
        <location evidence="2">Chloroplast</location>
    </subcellularLocation>
</comment>
<keyword evidence="11" id="KW-0704">Schiff base</keyword>
<keyword evidence="6" id="KW-0963">Cytoplasm</keyword>
<evidence type="ECO:0000256" key="7">
    <source>
        <dbReference type="ARBA" id="ARBA00022605"/>
    </source>
</evidence>
<dbReference type="GO" id="GO:0009089">
    <property type="term" value="P:lysine biosynthetic process via diaminopimelate"/>
    <property type="evidence" value="ECO:0007669"/>
    <property type="project" value="InterPro"/>
</dbReference>
<comment type="similarity">
    <text evidence="4">Belongs to the DapA family.</text>
</comment>
<dbReference type="PANTHER" id="PTHR12128">
    <property type="entry name" value="DIHYDRODIPICOLINATE SYNTHASE"/>
    <property type="match status" value="1"/>
</dbReference>
<dbReference type="GO" id="GO:0005829">
    <property type="term" value="C:cytosol"/>
    <property type="evidence" value="ECO:0007669"/>
    <property type="project" value="TreeGrafter"/>
</dbReference>
<evidence type="ECO:0000256" key="10">
    <source>
        <dbReference type="ARBA" id="ARBA00023239"/>
    </source>
</evidence>
<comment type="caution">
    <text evidence="13">The sequence shown here is derived from an EMBL/GenBank/DDBJ whole genome shotgun (WGS) entry which is preliminary data.</text>
</comment>
<keyword evidence="9" id="KW-0457">Lysine biosynthesis</keyword>
<evidence type="ECO:0000256" key="11">
    <source>
        <dbReference type="ARBA" id="ARBA00023270"/>
    </source>
</evidence>
<evidence type="ECO:0000256" key="6">
    <source>
        <dbReference type="ARBA" id="ARBA00022490"/>
    </source>
</evidence>
<evidence type="ECO:0000256" key="12">
    <source>
        <dbReference type="ARBA" id="ARBA00047836"/>
    </source>
</evidence>
<proteinExistence type="inferred from homology"/>
<comment type="function">
    <text evidence="1">Catalyzes the condensation of (S)-aspartate-beta-semialdehyde [(S)-ASA] and pyruvate to 4-hydroxy-tetrahydrodipicolinate (HTPA).</text>
</comment>
<organism evidence="13 14">
    <name type="scientific">Cyanidium caldarium</name>
    <name type="common">Red alga</name>
    <dbReference type="NCBI Taxonomy" id="2771"/>
    <lineage>
        <taxon>Eukaryota</taxon>
        <taxon>Rhodophyta</taxon>
        <taxon>Bangiophyceae</taxon>
        <taxon>Cyanidiales</taxon>
        <taxon>Cyanidiaceae</taxon>
        <taxon>Cyanidium</taxon>
    </lineage>
</organism>
<evidence type="ECO:0000256" key="5">
    <source>
        <dbReference type="ARBA" id="ARBA00012086"/>
    </source>
</evidence>
<dbReference type="PRINTS" id="PR00146">
    <property type="entry name" value="DHPICSNTHASE"/>
</dbReference>
<dbReference type="AlphaFoldDB" id="A0AAV9J0Z4"/>
<evidence type="ECO:0000256" key="1">
    <source>
        <dbReference type="ARBA" id="ARBA00003294"/>
    </source>
</evidence>
<dbReference type="SMART" id="SM01130">
    <property type="entry name" value="DHDPS"/>
    <property type="match status" value="1"/>
</dbReference>
<keyword evidence="8" id="KW-0220">Diaminopimelate biosynthesis</keyword>
<protein>
    <recommendedName>
        <fullName evidence="5">4-hydroxy-tetrahydrodipicolinate synthase</fullName>
        <ecNumber evidence="5">4.3.3.7</ecNumber>
    </recommendedName>
</protein>
<dbReference type="EC" id="4.3.3.7" evidence="5"/>
<comment type="catalytic activity">
    <reaction evidence="12">
        <text>L-aspartate 4-semialdehyde + pyruvate = (2S,4S)-4-hydroxy-2,3,4,5-tetrahydrodipicolinate + H2O + H(+)</text>
        <dbReference type="Rhea" id="RHEA:34171"/>
        <dbReference type="ChEBI" id="CHEBI:15361"/>
        <dbReference type="ChEBI" id="CHEBI:15377"/>
        <dbReference type="ChEBI" id="CHEBI:15378"/>
        <dbReference type="ChEBI" id="CHEBI:67139"/>
        <dbReference type="ChEBI" id="CHEBI:537519"/>
        <dbReference type="EC" id="4.3.3.7"/>
    </reaction>
</comment>
<dbReference type="InterPro" id="IPR002220">
    <property type="entry name" value="DapA-like"/>
</dbReference>
<evidence type="ECO:0000256" key="4">
    <source>
        <dbReference type="ARBA" id="ARBA00007592"/>
    </source>
</evidence>
<dbReference type="InterPro" id="IPR013785">
    <property type="entry name" value="Aldolase_TIM"/>
</dbReference>
<dbReference type="SUPFAM" id="SSF51569">
    <property type="entry name" value="Aldolase"/>
    <property type="match status" value="1"/>
</dbReference>
<keyword evidence="10" id="KW-0456">Lyase</keyword>
<evidence type="ECO:0000256" key="9">
    <source>
        <dbReference type="ARBA" id="ARBA00023154"/>
    </source>
</evidence>
<dbReference type="GO" id="GO:0009507">
    <property type="term" value="C:chloroplast"/>
    <property type="evidence" value="ECO:0007669"/>
    <property type="project" value="UniProtKB-SubCell"/>
</dbReference>
<dbReference type="InterPro" id="IPR020624">
    <property type="entry name" value="Schiff_base-form_aldolases_CS"/>
</dbReference>
<evidence type="ECO:0000313" key="14">
    <source>
        <dbReference type="Proteomes" id="UP001301350"/>
    </source>
</evidence>
<dbReference type="NCBIfam" id="TIGR00674">
    <property type="entry name" value="dapA"/>
    <property type="match status" value="1"/>
</dbReference>
<dbReference type="PROSITE" id="PS00665">
    <property type="entry name" value="DHDPS_1"/>
    <property type="match status" value="1"/>
</dbReference>
<keyword evidence="7" id="KW-0028">Amino-acid biosynthesis</keyword>
<dbReference type="HAMAP" id="MF_00418">
    <property type="entry name" value="DapA"/>
    <property type="match status" value="1"/>
</dbReference>
<gene>
    <name evidence="13" type="ORF">CDCA_CDCA15G4004</name>
</gene>